<proteinExistence type="predicted"/>
<reference evidence="2" key="1">
    <citation type="submission" date="2025-08" db="UniProtKB">
        <authorList>
            <consortium name="Ensembl"/>
        </authorList>
    </citation>
    <scope>IDENTIFICATION</scope>
</reference>
<evidence type="ECO:0000313" key="2">
    <source>
        <dbReference type="Ensembl" id="ENSSMRP00000010132.1"/>
    </source>
</evidence>
<keyword evidence="3" id="KW-1185">Reference proteome</keyword>
<sequence length="224" mass="26215">MKAMAQLASIPSIFPRPERIVEDIQISAGWMHSGYPIMSNVKAIEDILNVHKMYSEGTWGPIHELGHNQQRRGWNFPPHTTEATCNLWSVYINETVLSIPRERAHEELKPDWRKKRIEEYIHNGARLQDFEVFTALEPYLQLQEAFGWEPYMQIFAKYQTMTGIPDDNKAKMNLWAEQFSEQVKTNLAPFFKAWGWPIDDVLSQKLSASFQPWTEDPMKPYQQS</sequence>
<dbReference type="Ensembl" id="ENSSMRT00000011809.1">
    <property type="protein sequence ID" value="ENSSMRP00000010132.1"/>
    <property type="gene ID" value="ENSSMRG00000008044.1"/>
</dbReference>
<dbReference type="Pfam" id="PF13402">
    <property type="entry name" value="Peptidase_M60"/>
    <property type="match status" value="1"/>
</dbReference>
<dbReference type="GO" id="GO:0090314">
    <property type="term" value="P:positive regulation of protein targeting to membrane"/>
    <property type="evidence" value="ECO:0007669"/>
    <property type="project" value="TreeGrafter"/>
</dbReference>
<dbReference type="GO" id="GO:0005886">
    <property type="term" value="C:plasma membrane"/>
    <property type="evidence" value="ECO:0007669"/>
    <property type="project" value="TreeGrafter"/>
</dbReference>
<reference evidence="2" key="2">
    <citation type="submission" date="2025-09" db="UniProtKB">
        <authorList>
            <consortium name="Ensembl"/>
        </authorList>
    </citation>
    <scope>IDENTIFICATION</scope>
</reference>
<dbReference type="Gene3D" id="3.40.390.80">
    <property type="entry name" value="Peptidase M60, enhancin-like domain 2"/>
    <property type="match status" value="1"/>
</dbReference>
<evidence type="ECO:0000259" key="1">
    <source>
        <dbReference type="PROSITE" id="PS51723"/>
    </source>
</evidence>
<accession>A0A8D0BW07</accession>
<dbReference type="InterPro" id="IPR042279">
    <property type="entry name" value="Pep_M60_3"/>
</dbReference>
<dbReference type="AlphaFoldDB" id="A0A8D0BW07"/>
<dbReference type="Gene3D" id="1.10.390.30">
    <property type="entry name" value="Peptidase M60, enhancin-like domain 3"/>
    <property type="match status" value="1"/>
</dbReference>
<evidence type="ECO:0000313" key="3">
    <source>
        <dbReference type="Proteomes" id="UP000694421"/>
    </source>
</evidence>
<protein>
    <recommendedName>
        <fullName evidence="1">Peptidase M60 domain-containing protein</fullName>
    </recommendedName>
</protein>
<dbReference type="GO" id="GO:0044325">
    <property type="term" value="F:transmembrane transporter binding"/>
    <property type="evidence" value="ECO:0007669"/>
    <property type="project" value="TreeGrafter"/>
</dbReference>
<dbReference type="PANTHER" id="PTHR15730:SF5">
    <property type="entry name" value="SI:CH211-210B2.2-RELATED"/>
    <property type="match status" value="1"/>
</dbReference>
<dbReference type="InterPro" id="IPR031161">
    <property type="entry name" value="Peptidase_M60_dom"/>
</dbReference>
<organism evidence="2 3">
    <name type="scientific">Salvator merianae</name>
    <name type="common">Argentine black and white tegu</name>
    <name type="synonym">Tupinambis merianae</name>
    <dbReference type="NCBI Taxonomy" id="96440"/>
    <lineage>
        <taxon>Eukaryota</taxon>
        <taxon>Metazoa</taxon>
        <taxon>Chordata</taxon>
        <taxon>Craniata</taxon>
        <taxon>Vertebrata</taxon>
        <taxon>Euteleostomi</taxon>
        <taxon>Lepidosauria</taxon>
        <taxon>Squamata</taxon>
        <taxon>Bifurcata</taxon>
        <taxon>Unidentata</taxon>
        <taxon>Episquamata</taxon>
        <taxon>Laterata</taxon>
        <taxon>Teiioidea</taxon>
        <taxon>Teiidae</taxon>
        <taxon>Salvator</taxon>
    </lineage>
</organism>
<dbReference type="FunFam" id="1.10.390.30:FF:000001">
    <property type="entry name" value="TRPM8 channel-associated factor 1"/>
    <property type="match status" value="1"/>
</dbReference>
<dbReference type="InterPro" id="IPR051244">
    <property type="entry name" value="TCAF"/>
</dbReference>
<dbReference type="Proteomes" id="UP000694421">
    <property type="component" value="Unplaced"/>
</dbReference>
<dbReference type="OMA" id="PIMCHID"/>
<name>A0A8D0BW07_SALMN</name>
<dbReference type="PROSITE" id="PS51723">
    <property type="entry name" value="PEPTIDASE_M60"/>
    <property type="match status" value="1"/>
</dbReference>
<dbReference type="PANTHER" id="PTHR15730">
    <property type="entry name" value="EXPERIMENTAL AUTOIMMUNE PROSTATITIS ANTIGEN 2-RELATED"/>
    <property type="match status" value="1"/>
</dbReference>
<dbReference type="SMART" id="SM01276">
    <property type="entry name" value="M60-like"/>
    <property type="match status" value="1"/>
</dbReference>
<dbReference type="GeneTree" id="ENSGT00390000017365"/>
<feature type="domain" description="Peptidase M60" evidence="1">
    <location>
        <begin position="1"/>
        <end position="147"/>
    </location>
</feature>